<evidence type="ECO:0000256" key="1">
    <source>
        <dbReference type="SAM" id="Phobius"/>
    </source>
</evidence>
<dbReference type="EMBL" id="VSSQ01081480">
    <property type="protein sequence ID" value="MPN30381.1"/>
    <property type="molecule type" value="Genomic_DNA"/>
</dbReference>
<accession>A0A645GU42</accession>
<dbReference type="AlphaFoldDB" id="A0A645GU42"/>
<gene>
    <name evidence="2" type="ORF">SDC9_177852</name>
</gene>
<keyword evidence="1" id="KW-0812">Transmembrane</keyword>
<protein>
    <submittedName>
        <fullName evidence="2">Uncharacterized protein</fullName>
    </submittedName>
</protein>
<name>A0A645GU42_9ZZZZ</name>
<keyword evidence="1" id="KW-0472">Membrane</keyword>
<comment type="caution">
    <text evidence="2">The sequence shown here is derived from an EMBL/GenBank/DDBJ whole genome shotgun (WGS) entry which is preliminary data.</text>
</comment>
<organism evidence="2">
    <name type="scientific">bioreactor metagenome</name>
    <dbReference type="NCBI Taxonomy" id="1076179"/>
    <lineage>
        <taxon>unclassified sequences</taxon>
        <taxon>metagenomes</taxon>
        <taxon>ecological metagenomes</taxon>
    </lineage>
</organism>
<proteinExistence type="predicted"/>
<feature type="transmembrane region" description="Helical" evidence="1">
    <location>
        <begin position="133"/>
        <end position="155"/>
    </location>
</feature>
<reference evidence="2" key="1">
    <citation type="submission" date="2019-08" db="EMBL/GenBank/DDBJ databases">
        <authorList>
            <person name="Kucharzyk K."/>
            <person name="Murdoch R.W."/>
            <person name="Higgins S."/>
            <person name="Loffler F."/>
        </authorList>
    </citation>
    <scope>NUCLEOTIDE SEQUENCE</scope>
</reference>
<feature type="transmembrane region" description="Helical" evidence="1">
    <location>
        <begin position="12"/>
        <end position="32"/>
    </location>
</feature>
<keyword evidence="1" id="KW-1133">Transmembrane helix</keyword>
<sequence length="159" mass="17465">MAVTKIHRTSRITLLIGVIISILVMALFYLGGQASASEKLIADMSQPKFTDIVLYWGYALLAITIVTLLAFAIVDFLKKLKESPKKALSGFLVLLSMAAMLIITFVIGDGSLLNIPGYDGADNNSSTLKLTDMWLFSSYIMLIITFLAIVILPLFKRKS</sequence>
<evidence type="ECO:0000313" key="2">
    <source>
        <dbReference type="EMBL" id="MPN30381.1"/>
    </source>
</evidence>
<feature type="transmembrane region" description="Helical" evidence="1">
    <location>
        <begin position="52"/>
        <end position="77"/>
    </location>
</feature>
<feature type="transmembrane region" description="Helical" evidence="1">
    <location>
        <begin position="89"/>
        <end position="113"/>
    </location>
</feature>